<organism evidence="3 4">
    <name type="scientific">Futiania mangrovi</name>
    <dbReference type="NCBI Taxonomy" id="2959716"/>
    <lineage>
        <taxon>Bacteria</taxon>
        <taxon>Pseudomonadati</taxon>
        <taxon>Pseudomonadota</taxon>
        <taxon>Alphaproteobacteria</taxon>
        <taxon>Futianiales</taxon>
        <taxon>Futianiaceae</taxon>
        <taxon>Futiania</taxon>
    </lineage>
</organism>
<dbReference type="Proteomes" id="UP001055804">
    <property type="component" value="Unassembled WGS sequence"/>
</dbReference>
<dbReference type="GO" id="GO:0016020">
    <property type="term" value="C:membrane"/>
    <property type="evidence" value="ECO:0007669"/>
    <property type="project" value="TreeGrafter"/>
</dbReference>
<evidence type="ECO:0000256" key="1">
    <source>
        <dbReference type="SAM" id="Phobius"/>
    </source>
</evidence>
<comment type="caution">
    <text evidence="3">The sequence shown here is derived from an EMBL/GenBank/DDBJ whole genome shotgun (WGS) entry which is preliminary data.</text>
</comment>
<dbReference type="GO" id="GO:0006629">
    <property type="term" value="P:lipid metabolic process"/>
    <property type="evidence" value="ECO:0007669"/>
    <property type="project" value="InterPro"/>
</dbReference>
<dbReference type="EC" id="1.14.19.-" evidence="3"/>
<feature type="transmembrane region" description="Helical" evidence="1">
    <location>
        <begin position="211"/>
        <end position="229"/>
    </location>
</feature>
<keyword evidence="4" id="KW-1185">Reference proteome</keyword>
<name>A0A9J6PIZ6_9PROT</name>
<dbReference type="InterPro" id="IPR012171">
    <property type="entry name" value="Fatty_acid_desaturase"/>
</dbReference>
<dbReference type="InterPro" id="IPR005804">
    <property type="entry name" value="FA_desaturase_dom"/>
</dbReference>
<dbReference type="RefSeq" id="WP_269333747.1">
    <property type="nucleotide sequence ID" value="NZ_JAMZFT010000004.1"/>
</dbReference>
<reference evidence="3" key="1">
    <citation type="submission" date="2022-06" db="EMBL/GenBank/DDBJ databases">
        <title>Isolation and Genomics of Futiania mangrovii gen. nov., sp. nov., a Rare and Metabolically-versatile member in the Class Alphaproteobacteria.</title>
        <authorList>
            <person name="Liu L."/>
            <person name="Huang W.-C."/>
            <person name="Pan J."/>
            <person name="Li J."/>
            <person name="Huang Y."/>
            <person name="Du H."/>
            <person name="Liu Y."/>
            <person name="Li M."/>
        </authorList>
    </citation>
    <scope>NUCLEOTIDE SEQUENCE</scope>
    <source>
        <strain evidence="3">FT118</strain>
    </source>
</reference>
<feature type="domain" description="Fatty acid desaturase" evidence="2">
    <location>
        <begin position="48"/>
        <end position="296"/>
    </location>
</feature>
<evidence type="ECO:0000313" key="3">
    <source>
        <dbReference type="EMBL" id="MCP1337784.1"/>
    </source>
</evidence>
<accession>A0A9J6PIZ6</accession>
<dbReference type="Pfam" id="PF00487">
    <property type="entry name" value="FA_desaturase"/>
    <property type="match status" value="1"/>
</dbReference>
<protein>
    <submittedName>
        <fullName evidence="3">Fatty acid desaturase</fullName>
        <ecNumber evidence="3">1.14.19.-</ecNumber>
    </submittedName>
</protein>
<proteinExistence type="predicted"/>
<feature type="transmembrane region" description="Helical" evidence="1">
    <location>
        <begin position="153"/>
        <end position="172"/>
    </location>
</feature>
<keyword evidence="3" id="KW-0560">Oxidoreductase</keyword>
<sequence length="337" mass="38057">MSENSELRRHAQPFQVPLIGKSVSQVATSFGGFLATCAGMYVLNETSFWLALVLAPLAAGFLVRIFIIQHDCGHGSFFRGRRANDALGLACSLLTLTPYASWRRQHAGHHRVWNDLDRRESGADIYSACLTAAEYRDMSPSRRWWYRTTRHPFIANILLPPLVFLCLYRVPFDAPAAWRRERRAVYTTDIALAAMFGGLGLLLGFDAVATVHLPVMVLASIFGVWLFAIQHRGEDVLWARHDDWDAASASLKGSTFLRLPAVLQWFTGNIGYHHVHHLNPRIPNYRLQECHEALPPLRKVPGMSLRDGLRAVRFILWDEDLGRMVTVRQVDMRGTGA</sequence>
<keyword evidence="1" id="KW-0812">Transmembrane</keyword>
<dbReference type="PANTHER" id="PTHR19353">
    <property type="entry name" value="FATTY ACID DESATURASE 2"/>
    <property type="match status" value="1"/>
</dbReference>
<dbReference type="EMBL" id="JAMZFT010000004">
    <property type="protein sequence ID" value="MCP1337784.1"/>
    <property type="molecule type" value="Genomic_DNA"/>
</dbReference>
<keyword evidence="1" id="KW-0472">Membrane</keyword>
<evidence type="ECO:0000313" key="4">
    <source>
        <dbReference type="Proteomes" id="UP001055804"/>
    </source>
</evidence>
<evidence type="ECO:0000259" key="2">
    <source>
        <dbReference type="Pfam" id="PF00487"/>
    </source>
</evidence>
<dbReference type="AlphaFoldDB" id="A0A9J6PIZ6"/>
<dbReference type="GO" id="GO:0016717">
    <property type="term" value="F:oxidoreductase activity, acting on paired donors, with oxidation of a pair of donors resulting in the reduction of molecular oxygen to two molecules of water"/>
    <property type="evidence" value="ECO:0007669"/>
    <property type="project" value="TreeGrafter"/>
</dbReference>
<keyword evidence="1" id="KW-1133">Transmembrane helix</keyword>
<dbReference type="PANTHER" id="PTHR19353:SF73">
    <property type="entry name" value="FATTY ACID DESATURASE"/>
    <property type="match status" value="1"/>
</dbReference>
<feature type="transmembrane region" description="Helical" evidence="1">
    <location>
        <begin position="184"/>
        <end position="205"/>
    </location>
</feature>
<feature type="transmembrane region" description="Helical" evidence="1">
    <location>
        <begin position="48"/>
        <end position="66"/>
    </location>
</feature>
<gene>
    <name evidence="3" type="ORF">NJQ99_15290</name>
</gene>